<dbReference type="SMART" id="SM00451">
    <property type="entry name" value="ZnF_U1"/>
    <property type="match status" value="2"/>
</dbReference>
<dbReference type="GO" id="GO:0008270">
    <property type="term" value="F:zinc ion binding"/>
    <property type="evidence" value="ECO:0007669"/>
    <property type="project" value="UniProtKB-KW"/>
</dbReference>
<accession>A0A9N7UYB2</accession>
<evidence type="ECO:0000313" key="10">
    <source>
        <dbReference type="Proteomes" id="UP001153269"/>
    </source>
</evidence>
<keyword evidence="2" id="KW-0479">Metal-binding</keyword>
<feature type="compositionally biased region" description="Acidic residues" evidence="7">
    <location>
        <begin position="79"/>
        <end position="99"/>
    </location>
</feature>
<evidence type="ECO:0000256" key="2">
    <source>
        <dbReference type="ARBA" id="ARBA00022723"/>
    </source>
</evidence>
<protein>
    <recommendedName>
        <fullName evidence="8">C2H2-type domain-containing protein</fullName>
    </recommendedName>
</protein>
<keyword evidence="10" id="KW-1185">Reference proteome</keyword>
<evidence type="ECO:0000256" key="1">
    <source>
        <dbReference type="ARBA" id="ARBA00004123"/>
    </source>
</evidence>
<feature type="compositionally biased region" description="Low complexity" evidence="7">
    <location>
        <begin position="202"/>
        <end position="225"/>
    </location>
</feature>
<comment type="caution">
    <text evidence="9">The sequence shown here is derived from an EMBL/GenBank/DDBJ whole genome shotgun (WGS) entry which is preliminary data.</text>
</comment>
<reference evidence="9" key="1">
    <citation type="submission" date="2020-03" db="EMBL/GenBank/DDBJ databases">
        <authorList>
            <person name="Weist P."/>
        </authorList>
    </citation>
    <scope>NUCLEOTIDE SEQUENCE</scope>
</reference>
<dbReference type="SMART" id="SM00355">
    <property type="entry name" value="ZnF_C2H2"/>
    <property type="match status" value="2"/>
</dbReference>
<dbReference type="Proteomes" id="UP001153269">
    <property type="component" value="Unassembled WGS sequence"/>
</dbReference>
<evidence type="ECO:0000256" key="5">
    <source>
        <dbReference type="ARBA" id="ARBA00022833"/>
    </source>
</evidence>
<comment type="subcellular location">
    <subcellularLocation>
        <location evidence="1">Nucleus</location>
    </subcellularLocation>
</comment>
<evidence type="ECO:0000256" key="4">
    <source>
        <dbReference type="ARBA" id="ARBA00022771"/>
    </source>
</evidence>
<dbReference type="InterPro" id="IPR051845">
    <property type="entry name" value="Znf385"/>
</dbReference>
<dbReference type="AlphaFoldDB" id="A0A9N7UYB2"/>
<keyword evidence="3" id="KW-0677">Repeat</keyword>
<feature type="compositionally biased region" description="Low complexity" evidence="7">
    <location>
        <begin position="54"/>
        <end position="64"/>
    </location>
</feature>
<organism evidence="9 10">
    <name type="scientific">Pleuronectes platessa</name>
    <name type="common">European plaice</name>
    <dbReference type="NCBI Taxonomy" id="8262"/>
    <lineage>
        <taxon>Eukaryota</taxon>
        <taxon>Metazoa</taxon>
        <taxon>Chordata</taxon>
        <taxon>Craniata</taxon>
        <taxon>Vertebrata</taxon>
        <taxon>Euteleostomi</taxon>
        <taxon>Actinopterygii</taxon>
        <taxon>Neopterygii</taxon>
        <taxon>Teleostei</taxon>
        <taxon>Neoteleostei</taxon>
        <taxon>Acanthomorphata</taxon>
        <taxon>Carangaria</taxon>
        <taxon>Pleuronectiformes</taxon>
        <taxon>Pleuronectoidei</taxon>
        <taxon>Pleuronectidae</taxon>
        <taxon>Pleuronectes</taxon>
    </lineage>
</organism>
<keyword evidence="4" id="KW-0863">Zinc-finger</keyword>
<evidence type="ECO:0000313" key="9">
    <source>
        <dbReference type="EMBL" id="CAB1438979.1"/>
    </source>
</evidence>
<dbReference type="InterPro" id="IPR003604">
    <property type="entry name" value="Matrin/U1-like-C_Znf_C2H2"/>
</dbReference>
<dbReference type="InterPro" id="IPR036236">
    <property type="entry name" value="Znf_C2H2_sf"/>
</dbReference>
<dbReference type="FunFam" id="3.30.160.60:FF:000293">
    <property type="entry name" value="zinc finger protein 385B isoform X3"/>
    <property type="match status" value="1"/>
</dbReference>
<keyword evidence="6" id="KW-0539">Nucleus</keyword>
<proteinExistence type="predicted"/>
<feature type="region of interest" description="Disordered" evidence="7">
    <location>
        <begin position="187"/>
        <end position="232"/>
    </location>
</feature>
<dbReference type="PROSITE" id="PS00028">
    <property type="entry name" value="ZINC_FINGER_C2H2_1"/>
    <property type="match status" value="1"/>
</dbReference>
<feature type="compositionally biased region" description="Pro residues" evidence="7">
    <location>
        <begin position="290"/>
        <end position="310"/>
    </location>
</feature>
<name>A0A9N7UYB2_PLEPL</name>
<dbReference type="EMBL" id="CADEAL010002223">
    <property type="protein sequence ID" value="CAB1438979.1"/>
    <property type="molecule type" value="Genomic_DNA"/>
</dbReference>
<evidence type="ECO:0000256" key="6">
    <source>
        <dbReference type="ARBA" id="ARBA00023242"/>
    </source>
</evidence>
<feature type="region of interest" description="Disordered" evidence="7">
    <location>
        <begin position="254"/>
        <end position="317"/>
    </location>
</feature>
<gene>
    <name evidence="9" type="ORF">PLEPLA_LOCUS26834</name>
</gene>
<evidence type="ECO:0000256" key="7">
    <source>
        <dbReference type="SAM" id="MobiDB-lite"/>
    </source>
</evidence>
<dbReference type="GO" id="GO:0005634">
    <property type="term" value="C:nucleus"/>
    <property type="evidence" value="ECO:0007669"/>
    <property type="project" value="UniProtKB-SubCell"/>
</dbReference>
<feature type="region of interest" description="Disordered" evidence="7">
    <location>
        <begin position="54"/>
        <end position="102"/>
    </location>
</feature>
<dbReference type="PANTHER" id="PTHR23067:SF12">
    <property type="entry name" value="ZINC FINGER PROTEIN 385D"/>
    <property type="match status" value="1"/>
</dbReference>
<dbReference type="InterPro" id="IPR013087">
    <property type="entry name" value="Znf_C2H2_type"/>
</dbReference>
<dbReference type="Gene3D" id="3.30.160.60">
    <property type="entry name" value="Classic Zinc Finger"/>
    <property type="match status" value="2"/>
</dbReference>
<evidence type="ECO:0000259" key="8">
    <source>
        <dbReference type="PROSITE" id="PS00028"/>
    </source>
</evidence>
<dbReference type="GO" id="GO:0003676">
    <property type="term" value="F:nucleic acid binding"/>
    <property type="evidence" value="ECO:0007669"/>
    <property type="project" value="InterPro"/>
</dbReference>
<feature type="domain" description="C2H2-type" evidence="8">
    <location>
        <begin position="174"/>
        <end position="196"/>
    </location>
</feature>
<dbReference type="PANTHER" id="PTHR23067">
    <property type="entry name" value="DOUBLE-STRANDED RNA-BINDING ZINC FINGER PROTEIN"/>
    <property type="match status" value="1"/>
</dbReference>
<sequence>MKPHGFLSTDIIPDAVALPLSPVLRTAQLMATPMMLPPAPPPVALPIVPIRAAAAAAPESTSAAGGDEQQLDLNSPSEPDLEPEAEPEPEPEAEADPESEQEKAQRLLYCSLCKVAVNSASQLEAHNSGTKHKTMLEARSGVGSIKSFPRPGVKSKVATVTKSATGLQNKTFHCETCDVHVNSETQLKQHISSRRHKDRAAGKPAKPKYSPYSKPQKGPTKQPKPVSKQHPSLPLFAATQRGGYQYHIDLGEGASVSTSERPDAPGSPGSSGRRHQQRFHPPHEPRLEPRPAPLPLPNTAPPCRSAPPRPRACQDLPPTNPICPLLTRWTRAEPLHHRSWTKPRASPKPGRGVVSAPGELNIFTPTSDLSPLLVWINLHSDAELIDSEASGALSPDGFISLIQTDDLDSTCFLCHPAARPGPTLSRNNV</sequence>
<keyword evidence="5" id="KW-0862">Zinc</keyword>
<evidence type="ECO:0000256" key="3">
    <source>
        <dbReference type="ARBA" id="ARBA00022737"/>
    </source>
</evidence>
<dbReference type="Pfam" id="PF12874">
    <property type="entry name" value="zf-met"/>
    <property type="match status" value="2"/>
</dbReference>
<dbReference type="SUPFAM" id="SSF57667">
    <property type="entry name" value="beta-beta-alpha zinc fingers"/>
    <property type="match status" value="2"/>
</dbReference>